<gene>
    <name evidence="11" type="ORF">OPV22_031609</name>
</gene>
<feature type="compositionally biased region" description="Low complexity" evidence="9">
    <location>
        <begin position="362"/>
        <end position="374"/>
    </location>
</feature>
<dbReference type="EMBL" id="JAQQAF010000009">
    <property type="protein sequence ID" value="KAJ8458683.1"/>
    <property type="molecule type" value="Genomic_DNA"/>
</dbReference>
<feature type="compositionally biased region" description="Basic and acidic residues" evidence="9">
    <location>
        <begin position="84"/>
        <end position="97"/>
    </location>
</feature>
<evidence type="ECO:0000313" key="12">
    <source>
        <dbReference type="Proteomes" id="UP001222027"/>
    </source>
</evidence>
<keyword evidence="12" id="KW-1185">Reference proteome</keyword>
<feature type="region of interest" description="Disordered" evidence="9">
    <location>
        <begin position="38"/>
        <end position="97"/>
    </location>
</feature>
<evidence type="ECO:0000256" key="5">
    <source>
        <dbReference type="ARBA" id="ARBA00023125"/>
    </source>
</evidence>
<comment type="caution">
    <text evidence="11">The sequence shown here is derived from an EMBL/GenBank/DDBJ whole genome shotgun (WGS) entry which is preliminary data.</text>
</comment>
<keyword evidence="2 8" id="KW-0863">Zinc-finger</keyword>
<evidence type="ECO:0000256" key="1">
    <source>
        <dbReference type="ARBA" id="ARBA00022723"/>
    </source>
</evidence>
<name>A0AAV8PPL5_ENSVE</name>
<evidence type="ECO:0000256" key="7">
    <source>
        <dbReference type="ARBA" id="ARBA00023242"/>
    </source>
</evidence>
<keyword evidence="3" id="KW-0862">Zinc</keyword>
<dbReference type="PROSITE" id="PS50884">
    <property type="entry name" value="ZF_DOF_2"/>
    <property type="match status" value="1"/>
</dbReference>
<dbReference type="InterPro" id="IPR045174">
    <property type="entry name" value="Dof"/>
</dbReference>
<dbReference type="AlphaFoldDB" id="A0AAV8PPL5"/>
<evidence type="ECO:0000259" key="10">
    <source>
        <dbReference type="PROSITE" id="PS50884"/>
    </source>
</evidence>
<dbReference type="PANTHER" id="PTHR31089:SF75">
    <property type="entry name" value="CYCLIC DOF FACTOR 2"/>
    <property type="match status" value="1"/>
</dbReference>
<evidence type="ECO:0000256" key="2">
    <source>
        <dbReference type="ARBA" id="ARBA00022771"/>
    </source>
</evidence>
<organism evidence="11 12">
    <name type="scientific">Ensete ventricosum</name>
    <name type="common">Abyssinian banana</name>
    <name type="synonym">Musa ensete</name>
    <dbReference type="NCBI Taxonomy" id="4639"/>
    <lineage>
        <taxon>Eukaryota</taxon>
        <taxon>Viridiplantae</taxon>
        <taxon>Streptophyta</taxon>
        <taxon>Embryophyta</taxon>
        <taxon>Tracheophyta</taxon>
        <taxon>Spermatophyta</taxon>
        <taxon>Magnoliopsida</taxon>
        <taxon>Liliopsida</taxon>
        <taxon>Zingiberales</taxon>
        <taxon>Musaceae</taxon>
        <taxon>Ensete</taxon>
    </lineage>
</organism>
<dbReference type="Proteomes" id="UP001222027">
    <property type="component" value="Unassembled WGS sequence"/>
</dbReference>
<evidence type="ECO:0000256" key="3">
    <source>
        <dbReference type="ARBA" id="ARBA00022833"/>
    </source>
</evidence>
<keyword evidence="4" id="KW-0805">Transcription regulation</keyword>
<feature type="domain" description="Dof-type" evidence="10">
    <location>
        <begin position="116"/>
        <end position="170"/>
    </location>
</feature>
<dbReference type="Pfam" id="PF02701">
    <property type="entry name" value="Zn_ribbon_Dof"/>
    <property type="match status" value="1"/>
</dbReference>
<dbReference type="PANTHER" id="PTHR31089">
    <property type="entry name" value="CYCLIC DOF FACTOR 2"/>
    <property type="match status" value="1"/>
</dbReference>
<proteinExistence type="predicted"/>
<evidence type="ECO:0000256" key="9">
    <source>
        <dbReference type="SAM" id="MobiDB-lite"/>
    </source>
</evidence>
<comment type="subcellular location">
    <subcellularLocation>
        <location evidence="8">Nucleus</location>
    </subcellularLocation>
</comment>
<feature type="region of interest" description="Disordered" evidence="9">
    <location>
        <begin position="362"/>
        <end position="384"/>
    </location>
</feature>
<dbReference type="GO" id="GO:0003677">
    <property type="term" value="F:DNA binding"/>
    <property type="evidence" value="ECO:0007669"/>
    <property type="project" value="UniProtKB-UniRule"/>
</dbReference>
<keyword evidence="1" id="KW-0479">Metal-binding</keyword>
<accession>A0AAV8PPL5</accession>
<dbReference type="PROSITE" id="PS01361">
    <property type="entry name" value="ZF_DOF_1"/>
    <property type="match status" value="1"/>
</dbReference>
<keyword evidence="7 8" id="KW-0539">Nucleus</keyword>
<dbReference type="GO" id="GO:0005634">
    <property type="term" value="C:nucleus"/>
    <property type="evidence" value="ECO:0007669"/>
    <property type="project" value="UniProtKB-SubCell"/>
</dbReference>
<dbReference type="GO" id="GO:0003700">
    <property type="term" value="F:DNA-binding transcription factor activity"/>
    <property type="evidence" value="ECO:0007669"/>
    <property type="project" value="InterPro"/>
</dbReference>
<sequence length="462" mass="49701">MYEVKDPAIKLFGATIPVAAAALPPAEADAVDVEAKDADAESAASAAVGQKDTTKEITNMEMNDVSATAPDEENEDDNKTSIADVKESTKHKAEDSKTEADCSVLEKVLKKPDKILSCPRCNSMDTKFCYYNNYNVNQPRHFCKNCQRYWTAGGTMRNVPVGAGRRKSKHSASHCRNLVIPSDGLQSAQLDALNLTHHRALPCVPSTPSQPPKGNGTILKCGQEVPLCESMASVLNIQEQGKNFDSGSMIHGEKREEPSCASSAKASNFVENGSAKTAVNVEQSGMQVYCNGLTPLPHMQCYPGAPWAYPWRPAWNNVAIMETATHTFPFMPAPFWGFTTWPNGAWNLPCVGSSGCISPSSSTSNSNCSGNGSPTLGKHARDASLQSEEKLEKSLWVPKTLRIDDPEEAAKSSIWATLGIKPDVGGIFQSKAESKVGESDAARVLNANPAAVSRSQSFQENT</sequence>
<evidence type="ECO:0000256" key="4">
    <source>
        <dbReference type="ARBA" id="ARBA00023015"/>
    </source>
</evidence>
<evidence type="ECO:0000256" key="6">
    <source>
        <dbReference type="ARBA" id="ARBA00023163"/>
    </source>
</evidence>
<evidence type="ECO:0000256" key="8">
    <source>
        <dbReference type="PROSITE-ProRule" id="PRU00071"/>
    </source>
</evidence>
<evidence type="ECO:0000313" key="11">
    <source>
        <dbReference type="EMBL" id="KAJ8458683.1"/>
    </source>
</evidence>
<dbReference type="GO" id="GO:0008270">
    <property type="term" value="F:zinc ion binding"/>
    <property type="evidence" value="ECO:0007669"/>
    <property type="project" value="UniProtKB-KW"/>
</dbReference>
<keyword evidence="6" id="KW-0804">Transcription</keyword>
<reference evidence="11 12" key="1">
    <citation type="submission" date="2022-12" db="EMBL/GenBank/DDBJ databases">
        <title>Chromosome-scale assembly of the Ensete ventricosum genome.</title>
        <authorList>
            <person name="Dussert Y."/>
            <person name="Stocks J."/>
            <person name="Wendawek A."/>
            <person name="Woldeyes F."/>
            <person name="Nichols R.A."/>
            <person name="Borrell J.S."/>
        </authorList>
    </citation>
    <scope>NUCLEOTIDE SEQUENCE [LARGE SCALE GENOMIC DNA]</scope>
    <source>
        <strain evidence="12">cv. Maze</strain>
        <tissue evidence="11">Seeds</tissue>
    </source>
</reference>
<protein>
    <recommendedName>
        <fullName evidence="10">Dof-type domain-containing protein</fullName>
    </recommendedName>
</protein>
<keyword evidence="5 8" id="KW-0238">DNA-binding</keyword>
<dbReference type="InterPro" id="IPR003851">
    <property type="entry name" value="Znf_Dof"/>
</dbReference>